<evidence type="ECO:0008006" key="4">
    <source>
        <dbReference type="Google" id="ProtNLM"/>
    </source>
</evidence>
<gene>
    <name evidence="2" type="ORF">CANVERA_P2288</name>
</gene>
<organism evidence="2 3">
    <name type="scientific">Candida verbasci</name>
    <dbReference type="NCBI Taxonomy" id="1227364"/>
    <lineage>
        <taxon>Eukaryota</taxon>
        <taxon>Fungi</taxon>
        <taxon>Dikarya</taxon>
        <taxon>Ascomycota</taxon>
        <taxon>Saccharomycotina</taxon>
        <taxon>Pichiomycetes</taxon>
        <taxon>Debaryomycetaceae</taxon>
        <taxon>Candida/Lodderomyces clade</taxon>
        <taxon>Candida</taxon>
    </lineage>
</organism>
<comment type="similarity">
    <text evidence="1">Belongs to the MDM20/NAA25 family.</text>
</comment>
<name>A0A9W4TVF3_9ASCO</name>
<dbReference type="EMBL" id="CANTUO010000002">
    <property type="protein sequence ID" value="CAI5757775.1"/>
    <property type="molecule type" value="Genomic_DNA"/>
</dbReference>
<dbReference type="Proteomes" id="UP001152885">
    <property type="component" value="Unassembled WGS sequence"/>
</dbReference>
<sequence>MISESDQEIIDLVDRGQLTYALSLLNRKLTKFPQKSLYHVLKNKILFKSGKEEESIKQNVAILNQYPSDPMTIDILSNFFQDLDMENESNLAYENIIKRFPANNEKLAKIWFENSIEKYDYKLLNKIFMYLNKESKRDYKMWFILSYYLLIVYGDVDEKSKNLYLTLGLKLISNLEDLNNQEIWVYVQFLRLKEDYEMIEGILSDRELDLELQIIFLETLKLNRSWKKLNEYCDKLLFKENFDDFDTWKLYLLSSKELGVAYGKLKPELPSTRNGLLCAIELDKLFDKSTDSSIETYYDKFNNKLCCYPDLKSYELPSTIIDKIKKANIDSNLITLVNNQKFHKSLDNWDIYSKFKHLPVAEFDSNPLNDLTIESINDLDSVRKVIMLSHLLASDPFNYKLKLYLLQIHSQLNSNDSIIPIYKSLKIKMVQHENLSHTLTFSTFSKDSLSYFIDIFRFYLTSRQEMINSIIDAFNKGVYNKLPSFIKFGSNLKNSISLNFTVYKILQTTFILNDTGYTNYFSNYLLKNKKLIIGEWTDNRDFKTANYARIDTHDTVIKLKLLIYTIIFETKENEVNKLFKFYNKMISHSASFTKFENLIFKLYYNILKIVKVKSNQNEMDSLLNYITKNLKIDKLKQQGLIPENVLSSDMSYNLSNLIELIRIIEFVNKKITSVLRKLNLDQLKSDIKSLELTKLQFDAIDKINFEFPIEFDFEPILTDFKSSIHQSISNLINNI</sequence>
<dbReference type="PANTHER" id="PTHR22767:SF3">
    <property type="entry name" value="N-ALPHA-ACETYLTRANSFERASE 25, NATB AUXILIARY SUBUNIT"/>
    <property type="match status" value="1"/>
</dbReference>
<protein>
    <recommendedName>
        <fullName evidence="4">N-terminal acetyltransferase B complex subunit MDM20</fullName>
    </recommendedName>
</protein>
<dbReference type="InterPro" id="IPR019183">
    <property type="entry name" value="NAA25_NatB_aux_su"/>
</dbReference>
<reference evidence="2" key="1">
    <citation type="submission" date="2022-12" db="EMBL/GenBank/DDBJ databases">
        <authorList>
            <person name="Brejova B."/>
        </authorList>
    </citation>
    <scope>NUCLEOTIDE SEQUENCE</scope>
</reference>
<evidence type="ECO:0000256" key="1">
    <source>
        <dbReference type="ARBA" id="ARBA00006298"/>
    </source>
</evidence>
<proteinExistence type="inferred from homology"/>
<dbReference type="Pfam" id="PF09797">
    <property type="entry name" value="NatB_MDM20"/>
    <property type="match status" value="1"/>
</dbReference>
<accession>A0A9W4TVF3</accession>
<evidence type="ECO:0000313" key="2">
    <source>
        <dbReference type="EMBL" id="CAI5757775.1"/>
    </source>
</evidence>
<dbReference type="GO" id="GO:0031416">
    <property type="term" value="C:NatB complex"/>
    <property type="evidence" value="ECO:0007669"/>
    <property type="project" value="TreeGrafter"/>
</dbReference>
<dbReference type="OrthoDB" id="1874341at2759"/>
<evidence type="ECO:0000313" key="3">
    <source>
        <dbReference type="Proteomes" id="UP001152885"/>
    </source>
</evidence>
<keyword evidence="3" id="KW-1185">Reference proteome</keyword>
<comment type="caution">
    <text evidence="2">The sequence shown here is derived from an EMBL/GenBank/DDBJ whole genome shotgun (WGS) entry which is preliminary data.</text>
</comment>
<dbReference type="AlphaFoldDB" id="A0A9W4TVF3"/>
<dbReference type="PANTHER" id="PTHR22767">
    <property type="entry name" value="N-TERMINAL ACETYLTRANSFERASE-RELATED"/>
    <property type="match status" value="1"/>
</dbReference>